<keyword evidence="8" id="KW-1185">Reference proteome</keyword>
<name>A0A1Y2LKZ6_EPING</name>
<dbReference type="OMA" id="NGDPRAW"/>
<dbReference type="SUPFAM" id="SSF54001">
    <property type="entry name" value="Cysteine proteinases"/>
    <property type="match status" value="1"/>
</dbReference>
<dbReference type="InterPro" id="IPR038765">
    <property type="entry name" value="Papain-like_cys_pep_sf"/>
</dbReference>
<evidence type="ECO:0000256" key="5">
    <source>
        <dbReference type="SAM" id="MobiDB-lite"/>
    </source>
</evidence>
<dbReference type="GO" id="GO:0006508">
    <property type="term" value="P:proteolysis"/>
    <property type="evidence" value="ECO:0007669"/>
    <property type="project" value="UniProtKB-KW"/>
</dbReference>
<feature type="domain" description="Ubiquitin-like protease family profile" evidence="6">
    <location>
        <begin position="562"/>
        <end position="740"/>
    </location>
</feature>
<dbReference type="Gene3D" id="3.40.395.10">
    <property type="entry name" value="Adenoviral Proteinase, Chain A"/>
    <property type="match status" value="1"/>
</dbReference>
<organism evidence="7 8">
    <name type="scientific">Epicoccum nigrum</name>
    <name type="common">Soil fungus</name>
    <name type="synonym">Epicoccum purpurascens</name>
    <dbReference type="NCBI Taxonomy" id="105696"/>
    <lineage>
        <taxon>Eukaryota</taxon>
        <taxon>Fungi</taxon>
        <taxon>Dikarya</taxon>
        <taxon>Ascomycota</taxon>
        <taxon>Pezizomycotina</taxon>
        <taxon>Dothideomycetes</taxon>
        <taxon>Pleosporomycetidae</taxon>
        <taxon>Pleosporales</taxon>
        <taxon>Pleosporineae</taxon>
        <taxon>Didymellaceae</taxon>
        <taxon>Epicoccum</taxon>
    </lineage>
</organism>
<feature type="region of interest" description="Disordered" evidence="5">
    <location>
        <begin position="389"/>
        <end position="411"/>
    </location>
</feature>
<dbReference type="STRING" id="105696.A0A1Y2LKZ6"/>
<dbReference type="AlphaFoldDB" id="A0A1Y2LKZ6"/>
<dbReference type="PROSITE" id="PS50600">
    <property type="entry name" value="ULP_PROTEASE"/>
    <property type="match status" value="1"/>
</dbReference>
<dbReference type="InParanoid" id="A0A1Y2LKZ6"/>
<reference evidence="7 8" key="1">
    <citation type="journal article" date="2017" name="Genome Announc.">
        <title>Genome sequence of the saprophytic ascomycete Epicoccum nigrum ICMP 19927 strain isolated from New Zealand.</title>
        <authorList>
            <person name="Fokin M."/>
            <person name="Fleetwood D."/>
            <person name="Weir B.S."/>
            <person name="Villas-Boas S.G."/>
        </authorList>
    </citation>
    <scope>NUCLEOTIDE SEQUENCE [LARGE SCALE GENOMIC DNA]</scope>
    <source>
        <strain evidence="7 8">ICMP 19927</strain>
    </source>
</reference>
<feature type="compositionally biased region" description="Acidic residues" evidence="5">
    <location>
        <begin position="466"/>
        <end position="483"/>
    </location>
</feature>
<feature type="region of interest" description="Disordered" evidence="5">
    <location>
        <begin position="112"/>
        <end position="154"/>
    </location>
</feature>
<keyword evidence="3" id="KW-0378">Hydrolase</keyword>
<dbReference type="GO" id="GO:0016929">
    <property type="term" value="F:deSUMOylase activity"/>
    <property type="evidence" value="ECO:0007669"/>
    <property type="project" value="TreeGrafter"/>
</dbReference>
<feature type="compositionally biased region" description="Polar residues" evidence="5">
    <location>
        <begin position="389"/>
        <end position="405"/>
    </location>
</feature>
<protein>
    <recommendedName>
        <fullName evidence="6">Ubiquitin-like protease family profile domain-containing protein</fullName>
    </recommendedName>
</protein>
<evidence type="ECO:0000256" key="2">
    <source>
        <dbReference type="ARBA" id="ARBA00022670"/>
    </source>
</evidence>
<accession>A0A1Y2LKZ6</accession>
<dbReference type="GO" id="GO:0005634">
    <property type="term" value="C:nucleus"/>
    <property type="evidence" value="ECO:0007669"/>
    <property type="project" value="TreeGrafter"/>
</dbReference>
<evidence type="ECO:0000313" key="7">
    <source>
        <dbReference type="EMBL" id="OSS44192.1"/>
    </source>
</evidence>
<dbReference type="Pfam" id="PF02902">
    <property type="entry name" value="Peptidase_C48"/>
    <property type="match status" value="1"/>
</dbReference>
<keyword evidence="2" id="KW-0645">Protease</keyword>
<evidence type="ECO:0000256" key="3">
    <source>
        <dbReference type="ARBA" id="ARBA00022801"/>
    </source>
</evidence>
<proteinExistence type="inferred from homology"/>
<evidence type="ECO:0000313" key="8">
    <source>
        <dbReference type="Proteomes" id="UP000193240"/>
    </source>
</evidence>
<dbReference type="EMBL" id="KZ107859">
    <property type="protein sequence ID" value="OSS44192.1"/>
    <property type="molecule type" value="Genomic_DNA"/>
</dbReference>
<dbReference type="GO" id="GO:0016926">
    <property type="term" value="P:protein desumoylation"/>
    <property type="evidence" value="ECO:0007669"/>
    <property type="project" value="TreeGrafter"/>
</dbReference>
<feature type="compositionally biased region" description="Polar residues" evidence="5">
    <location>
        <begin position="119"/>
        <end position="128"/>
    </location>
</feature>
<dbReference type="PANTHER" id="PTHR12606">
    <property type="entry name" value="SENTRIN/SUMO-SPECIFIC PROTEASE"/>
    <property type="match status" value="1"/>
</dbReference>
<sequence>MLPSKRGFDRAFDTPVGFQGDNVAAEPQDRYFSPVRSIPGQWSDDFDTTLETIAPAPRVSLFSTLVRFATSVTVEVLKLPRRLKERFTRPLQILAVPVFREDGASKRRLVDAGLEPYSPAQTRSTAGARTTPKSWAVSPSPSPSPPQPSGSFPADVVEDSLASLLDDDLDWSMEDVDSGTPAYIPTPVHKPIVASPTDIGWIRRKEWLQKPDRKILTPKMRISPKSESGTPVTPMRKQLLKKQLRTASAFPSLSAIPSPASPLSPLSRRRSDAALDAPVTSKLDVNLGDHVFEKPVSNIHAPANAVTANAHYEAGFEAREKRDADARATVAQGFPRPANTIDVDLSNLSDANDLSTSFDSLRTPSPEVSQGKTITDAVDVDLSNLPNASNISSSFDSLRTPSPQVSRKKSVRWATHGRSKVYYVDERVSEMLDSTLESIRSPTPNPEPKDDEDEYDNVKDHVVTFEDPDLDSDASSDFDEDVDGPSMPESPADDSLSELQLSRELLEDLEEDFKQLLAKQPPPPPQPTPLIEPLTDEERAQLDDLAIKSDNGKNKAYPIIPEKISARDFGTLLPHQFDGSPQAWLNDEIVNQYLSVLIKTMNDDCGFTYKKGGPAPPYHAFSSHWFTSINNGMKKVERWAGRVGLGGKQFLDAKTVLFPICDGSHWRLLAVKPKERTIEYLDSLGWDGAKYVTKLREYLQNELKDLYVAEEWKVEALQRSVRQVNGSDCGVFVVLNALVVLRGEETKNVLACDGMLQARERIAITLVSGFAKELD</sequence>
<dbReference type="Proteomes" id="UP000193240">
    <property type="component" value="Unassembled WGS sequence"/>
</dbReference>
<dbReference type="InterPro" id="IPR003653">
    <property type="entry name" value="Peptidase_C48_C"/>
</dbReference>
<comment type="similarity">
    <text evidence="1">Belongs to the peptidase C48 family.</text>
</comment>
<gene>
    <name evidence="7" type="ORF">B5807_11268</name>
</gene>
<keyword evidence="4" id="KW-0788">Thiol protease</keyword>
<evidence type="ECO:0000259" key="6">
    <source>
        <dbReference type="PROSITE" id="PS50600"/>
    </source>
</evidence>
<feature type="region of interest" description="Disordered" evidence="5">
    <location>
        <begin position="435"/>
        <end position="498"/>
    </location>
</feature>
<evidence type="ECO:0000256" key="4">
    <source>
        <dbReference type="ARBA" id="ARBA00022807"/>
    </source>
</evidence>
<dbReference type="PANTHER" id="PTHR12606:SF141">
    <property type="entry name" value="GH15225P-RELATED"/>
    <property type="match status" value="1"/>
</dbReference>
<evidence type="ECO:0000256" key="1">
    <source>
        <dbReference type="ARBA" id="ARBA00005234"/>
    </source>
</evidence>